<keyword evidence="1" id="KW-0479">Metal-binding</keyword>
<feature type="region of interest" description="Disordered" evidence="5">
    <location>
        <begin position="423"/>
        <end position="442"/>
    </location>
</feature>
<feature type="transmembrane region" description="Helical" evidence="6">
    <location>
        <begin position="264"/>
        <end position="281"/>
    </location>
</feature>
<dbReference type="RefSeq" id="XP_025597143.1">
    <property type="nucleotide sequence ID" value="XM_025745378.1"/>
</dbReference>
<protein>
    <recommendedName>
        <fullName evidence="7">RING-type domain-containing protein</fullName>
    </recommendedName>
</protein>
<feature type="region of interest" description="Disordered" evidence="5">
    <location>
        <begin position="1"/>
        <end position="81"/>
    </location>
</feature>
<feature type="compositionally biased region" description="Low complexity" evidence="5">
    <location>
        <begin position="94"/>
        <end position="117"/>
    </location>
</feature>
<evidence type="ECO:0000256" key="6">
    <source>
        <dbReference type="SAM" id="Phobius"/>
    </source>
</evidence>
<evidence type="ECO:0000256" key="1">
    <source>
        <dbReference type="ARBA" id="ARBA00022723"/>
    </source>
</evidence>
<name>A0A316Z720_9BASI</name>
<feature type="transmembrane region" description="Helical" evidence="6">
    <location>
        <begin position="301"/>
        <end position="332"/>
    </location>
</feature>
<dbReference type="EMBL" id="KZ819297">
    <property type="protein sequence ID" value="PWN96864.1"/>
    <property type="molecule type" value="Genomic_DNA"/>
</dbReference>
<dbReference type="Proteomes" id="UP000245946">
    <property type="component" value="Unassembled WGS sequence"/>
</dbReference>
<reference evidence="8 9" key="1">
    <citation type="journal article" date="2018" name="Mol. Biol. Evol.">
        <title>Broad Genomic Sampling Reveals a Smut Pathogenic Ancestry of the Fungal Clade Ustilaginomycotina.</title>
        <authorList>
            <person name="Kijpornyongpan T."/>
            <person name="Mondo S.J."/>
            <person name="Barry K."/>
            <person name="Sandor L."/>
            <person name="Lee J."/>
            <person name="Lipzen A."/>
            <person name="Pangilinan J."/>
            <person name="LaButti K."/>
            <person name="Hainaut M."/>
            <person name="Henrissat B."/>
            <person name="Grigoriev I.V."/>
            <person name="Spatafora J.W."/>
            <person name="Aime M.C."/>
        </authorList>
    </citation>
    <scope>NUCLEOTIDE SEQUENCE [LARGE SCALE GENOMIC DNA]</scope>
    <source>
        <strain evidence="8 9">MCA 4186</strain>
    </source>
</reference>
<gene>
    <name evidence="8" type="ORF">FA09DRAFT_361592</name>
</gene>
<feature type="compositionally biased region" description="Low complexity" evidence="5">
    <location>
        <begin position="42"/>
        <end position="81"/>
    </location>
</feature>
<sequence>MELSLSAAHLHTRAARSPAHAAGDAAGRSAMAESSSPRTHTAPSAPSLQPASSHPLGSGSRAGSSAGDSGLAPPGGESRAPLSLDLSHLLAASEPPAASHSAPRIPGAAAPAGAAQPAEPPALPAQLPGDENEALRVRGNMLRQSWEAVKELGNGRKSVLIIRAALALAQIVLGIVVVAMPDSLGNSVGRDGGICDPEGMFVFILLHTLRVLASLPLDMYLSLSPHRTPQARRQRSAEARLERERNRRVGTEQLDAKAARLSDLLGFVHCILFVVGNYTVWTSLECARRPADSVPLWWASLAMIAISYVIIVEVALLVWLVVFFLPLLLVVLRALGLSDRLPVAGIRPETSKIEQSEIDKATQLVHFTPAEAPIVPAAPRSSGEILRSTIEEPPAAPSDVDVVAIHMPLPLSRAQSVATNAEAQASSAAVTPTPTKPARARGGGLARLFGRRRAARQAAGVTQADSEAGASAGAFKYPLYPIEAHRATCPICLTDYEPPDAGAPETAEVLRRMPCGHVLHKECVDPWLSSVSGRCPVCQEPLVRATAAPPPAQGPDAA</sequence>
<evidence type="ECO:0000256" key="2">
    <source>
        <dbReference type="ARBA" id="ARBA00022771"/>
    </source>
</evidence>
<dbReference type="Gene3D" id="3.30.40.10">
    <property type="entry name" value="Zinc/RING finger domain, C3HC4 (zinc finger)"/>
    <property type="match status" value="1"/>
</dbReference>
<evidence type="ECO:0000313" key="8">
    <source>
        <dbReference type="EMBL" id="PWN96864.1"/>
    </source>
</evidence>
<evidence type="ECO:0000256" key="5">
    <source>
        <dbReference type="SAM" id="MobiDB-lite"/>
    </source>
</evidence>
<dbReference type="OrthoDB" id="8062037at2759"/>
<keyword evidence="3" id="KW-0862">Zinc</keyword>
<dbReference type="SMART" id="SM00184">
    <property type="entry name" value="RING"/>
    <property type="match status" value="1"/>
</dbReference>
<dbReference type="AlphaFoldDB" id="A0A316Z720"/>
<dbReference type="CDD" id="cd16473">
    <property type="entry name" value="RING-H2_RNF103"/>
    <property type="match status" value="1"/>
</dbReference>
<dbReference type="GO" id="GO:0008270">
    <property type="term" value="F:zinc ion binding"/>
    <property type="evidence" value="ECO:0007669"/>
    <property type="project" value="UniProtKB-KW"/>
</dbReference>
<feature type="transmembrane region" description="Helical" evidence="6">
    <location>
        <begin position="160"/>
        <end position="180"/>
    </location>
</feature>
<dbReference type="InterPro" id="IPR053238">
    <property type="entry name" value="RING-H2_zinc_finger"/>
</dbReference>
<organism evidence="8 9">
    <name type="scientific">Tilletiopsis washingtonensis</name>
    <dbReference type="NCBI Taxonomy" id="58919"/>
    <lineage>
        <taxon>Eukaryota</taxon>
        <taxon>Fungi</taxon>
        <taxon>Dikarya</taxon>
        <taxon>Basidiomycota</taxon>
        <taxon>Ustilaginomycotina</taxon>
        <taxon>Exobasidiomycetes</taxon>
        <taxon>Entylomatales</taxon>
        <taxon>Entylomatales incertae sedis</taxon>
        <taxon>Tilletiopsis</taxon>
    </lineage>
</organism>
<evidence type="ECO:0000313" key="9">
    <source>
        <dbReference type="Proteomes" id="UP000245946"/>
    </source>
</evidence>
<dbReference type="PROSITE" id="PS50089">
    <property type="entry name" value="ZF_RING_2"/>
    <property type="match status" value="1"/>
</dbReference>
<dbReference type="SMART" id="SM00744">
    <property type="entry name" value="RINGv"/>
    <property type="match status" value="1"/>
</dbReference>
<dbReference type="PANTHER" id="PTHR14155">
    <property type="entry name" value="RING FINGER DOMAIN-CONTAINING"/>
    <property type="match status" value="1"/>
</dbReference>
<feature type="compositionally biased region" description="Low complexity" evidence="5">
    <location>
        <begin position="15"/>
        <end position="32"/>
    </location>
</feature>
<feature type="region of interest" description="Disordered" evidence="5">
    <location>
        <begin position="94"/>
        <end position="128"/>
    </location>
</feature>
<dbReference type="STRING" id="58919.A0A316Z720"/>
<feature type="transmembrane region" description="Helical" evidence="6">
    <location>
        <begin position="200"/>
        <end position="223"/>
    </location>
</feature>
<dbReference type="InterPro" id="IPR013083">
    <property type="entry name" value="Znf_RING/FYVE/PHD"/>
</dbReference>
<keyword evidence="6" id="KW-1133">Transmembrane helix</keyword>
<evidence type="ECO:0000256" key="3">
    <source>
        <dbReference type="ARBA" id="ARBA00022833"/>
    </source>
</evidence>
<dbReference type="PANTHER" id="PTHR14155:SF610">
    <property type="entry name" value="OS01G0755700 PROTEIN"/>
    <property type="match status" value="1"/>
</dbReference>
<dbReference type="SUPFAM" id="SSF57850">
    <property type="entry name" value="RING/U-box"/>
    <property type="match status" value="1"/>
</dbReference>
<dbReference type="InterPro" id="IPR011016">
    <property type="entry name" value="Znf_RING-CH"/>
</dbReference>
<dbReference type="Pfam" id="PF13639">
    <property type="entry name" value="zf-RING_2"/>
    <property type="match status" value="1"/>
</dbReference>
<keyword evidence="6" id="KW-0812">Transmembrane</keyword>
<evidence type="ECO:0000256" key="4">
    <source>
        <dbReference type="PROSITE-ProRule" id="PRU00175"/>
    </source>
</evidence>
<dbReference type="GeneID" id="37272922"/>
<keyword evidence="2 4" id="KW-0863">Zinc-finger</keyword>
<evidence type="ECO:0000259" key="7">
    <source>
        <dbReference type="PROSITE" id="PS50089"/>
    </source>
</evidence>
<dbReference type="InterPro" id="IPR001841">
    <property type="entry name" value="Znf_RING"/>
</dbReference>
<proteinExistence type="predicted"/>
<keyword evidence="6" id="KW-0472">Membrane</keyword>
<feature type="domain" description="RING-type" evidence="7">
    <location>
        <begin position="489"/>
        <end position="539"/>
    </location>
</feature>
<accession>A0A316Z720</accession>
<keyword evidence="9" id="KW-1185">Reference proteome</keyword>